<evidence type="ECO:0000313" key="3">
    <source>
        <dbReference type="Proteomes" id="UP000289738"/>
    </source>
</evidence>
<dbReference type="PANTHER" id="PTHR33144">
    <property type="entry name" value="OS10G0409366 PROTEIN-RELATED"/>
    <property type="match status" value="1"/>
</dbReference>
<organism evidence="2 3">
    <name type="scientific">Arachis hypogaea</name>
    <name type="common">Peanut</name>
    <dbReference type="NCBI Taxonomy" id="3818"/>
    <lineage>
        <taxon>Eukaryota</taxon>
        <taxon>Viridiplantae</taxon>
        <taxon>Streptophyta</taxon>
        <taxon>Embryophyta</taxon>
        <taxon>Tracheophyta</taxon>
        <taxon>Spermatophyta</taxon>
        <taxon>Magnoliopsida</taxon>
        <taxon>eudicotyledons</taxon>
        <taxon>Gunneridae</taxon>
        <taxon>Pentapetalae</taxon>
        <taxon>rosids</taxon>
        <taxon>fabids</taxon>
        <taxon>Fabales</taxon>
        <taxon>Fabaceae</taxon>
        <taxon>Papilionoideae</taxon>
        <taxon>50 kb inversion clade</taxon>
        <taxon>dalbergioids sensu lato</taxon>
        <taxon>Dalbergieae</taxon>
        <taxon>Pterocarpus clade</taxon>
        <taxon>Arachis</taxon>
    </lineage>
</organism>
<dbReference type="AlphaFoldDB" id="A0A445EB53"/>
<feature type="compositionally biased region" description="Polar residues" evidence="1">
    <location>
        <begin position="251"/>
        <end position="260"/>
    </location>
</feature>
<dbReference type="PANTHER" id="PTHR33144:SF25">
    <property type="entry name" value="DUF4216 DOMAIN-CONTAINING PROTEIN"/>
    <property type="match status" value="1"/>
</dbReference>
<dbReference type="EMBL" id="SDMP01000002">
    <property type="protein sequence ID" value="RYR72509.1"/>
    <property type="molecule type" value="Genomic_DNA"/>
</dbReference>
<sequence length="322" mass="37307">MSNALTTSLLHRRLKSARDARPLNFRMLKQSEAMNPPNGRKIILMFNGNLQPIEAEVDLTTPNSQSARKVHSKDKIYNECVKVKINIFVEFENLNLTSTDNLSLLLQEMFHFDEDSGEIIKRTILKMLGRFWKDTRNMLYYDHYDSQLTIEQNIKGRPSKITVDHWRWYLDYHNNEDIKEKCRKNIVNRSKQLYIHISISKSLARVGKEEERIAEIEQHDESFRLLSQNDSLAQALEKEHSDRVCGMGIRPTSSQPSNGAQRKETQRVLLELQVELAAEKLKGKTVEGEVVVEKTKKQAMGGKVAVEKTKRQAVEDEVQSRR</sequence>
<dbReference type="Proteomes" id="UP000289738">
    <property type="component" value="Chromosome A02"/>
</dbReference>
<accession>A0A445EB53</accession>
<comment type="caution">
    <text evidence="2">The sequence shown here is derived from an EMBL/GenBank/DDBJ whole genome shotgun (WGS) entry which is preliminary data.</text>
</comment>
<feature type="region of interest" description="Disordered" evidence="1">
    <location>
        <begin position="297"/>
        <end position="322"/>
    </location>
</feature>
<name>A0A445EB53_ARAHY</name>
<gene>
    <name evidence="2" type="ORF">Ahy_A02g006735</name>
</gene>
<evidence type="ECO:0000313" key="2">
    <source>
        <dbReference type="EMBL" id="RYR72509.1"/>
    </source>
</evidence>
<reference evidence="2 3" key="1">
    <citation type="submission" date="2019-01" db="EMBL/GenBank/DDBJ databases">
        <title>Sequencing of cultivated peanut Arachis hypogaea provides insights into genome evolution and oil improvement.</title>
        <authorList>
            <person name="Chen X."/>
        </authorList>
    </citation>
    <scope>NUCLEOTIDE SEQUENCE [LARGE SCALE GENOMIC DNA]</scope>
    <source>
        <strain evidence="3">cv. Fuhuasheng</strain>
        <tissue evidence="2">Leaves</tissue>
    </source>
</reference>
<feature type="compositionally biased region" description="Basic and acidic residues" evidence="1">
    <location>
        <begin position="305"/>
        <end position="322"/>
    </location>
</feature>
<feature type="region of interest" description="Disordered" evidence="1">
    <location>
        <begin position="245"/>
        <end position="264"/>
    </location>
</feature>
<proteinExistence type="predicted"/>
<keyword evidence="3" id="KW-1185">Reference proteome</keyword>
<evidence type="ECO:0000256" key="1">
    <source>
        <dbReference type="SAM" id="MobiDB-lite"/>
    </source>
</evidence>
<protein>
    <submittedName>
        <fullName evidence="2">Uncharacterized protein</fullName>
    </submittedName>
</protein>